<evidence type="ECO:0000313" key="5">
    <source>
        <dbReference type="Proteomes" id="UP000576209"/>
    </source>
</evidence>
<dbReference type="Proteomes" id="UP000576209">
    <property type="component" value="Unassembled WGS sequence"/>
</dbReference>
<dbReference type="AlphaFoldDB" id="A0A840E4N2"/>
<dbReference type="InterPro" id="IPR006145">
    <property type="entry name" value="PsdUridine_synth_RsuA/RluA"/>
</dbReference>
<dbReference type="EC" id="5.4.99.23" evidence="4"/>
<dbReference type="GO" id="GO:0001522">
    <property type="term" value="P:pseudouridine synthesis"/>
    <property type="evidence" value="ECO:0007669"/>
    <property type="project" value="InterPro"/>
</dbReference>
<evidence type="ECO:0000256" key="2">
    <source>
        <dbReference type="ARBA" id="ARBA00023235"/>
    </source>
</evidence>
<dbReference type="CDD" id="cd02869">
    <property type="entry name" value="PseudoU_synth_RluA_like"/>
    <property type="match status" value="1"/>
</dbReference>
<evidence type="ECO:0000256" key="1">
    <source>
        <dbReference type="ARBA" id="ARBA00010876"/>
    </source>
</evidence>
<dbReference type="PANTHER" id="PTHR21600:SF83">
    <property type="entry name" value="PSEUDOURIDYLATE SYNTHASE RPUSD4, MITOCHONDRIAL"/>
    <property type="match status" value="1"/>
</dbReference>
<comment type="similarity">
    <text evidence="1">Belongs to the pseudouridine synthase RluA family.</text>
</comment>
<dbReference type="InterPro" id="IPR006224">
    <property type="entry name" value="PsdUridine_synth_RluA-like_CS"/>
</dbReference>
<dbReference type="Pfam" id="PF00849">
    <property type="entry name" value="PseudoU_synth_2"/>
    <property type="match status" value="1"/>
</dbReference>
<keyword evidence="5" id="KW-1185">Reference proteome</keyword>
<evidence type="ECO:0000313" key="4">
    <source>
        <dbReference type="EMBL" id="MBB4078067.1"/>
    </source>
</evidence>
<dbReference type="PANTHER" id="PTHR21600">
    <property type="entry name" value="MITOCHONDRIAL RNA PSEUDOURIDINE SYNTHASE"/>
    <property type="match status" value="1"/>
</dbReference>
<dbReference type="Gene3D" id="3.30.2350.10">
    <property type="entry name" value="Pseudouridine synthase"/>
    <property type="match status" value="1"/>
</dbReference>
<reference evidence="4 5" key="1">
    <citation type="submission" date="2020-08" db="EMBL/GenBank/DDBJ databases">
        <title>Genomic Encyclopedia of Type Strains, Phase IV (KMG-IV): sequencing the most valuable type-strain genomes for metagenomic binning, comparative biology and taxonomic classification.</title>
        <authorList>
            <person name="Goeker M."/>
        </authorList>
    </citation>
    <scope>NUCLEOTIDE SEQUENCE [LARGE SCALE GENOMIC DNA]</scope>
    <source>
        <strain evidence="4 5">DSM 105137</strain>
    </source>
</reference>
<dbReference type="GO" id="GO:0003723">
    <property type="term" value="F:RNA binding"/>
    <property type="evidence" value="ECO:0007669"/>
    <property type="project" value="InterPro"/>
</dbReference>
<accession>A0A840E4N2</accession>
<dbReference type="InterPro" id="IPR050188">
    <property type="entry name" value="RluA_PseudoU_synthase"/>
</dbReference>
<dbReference type="GO" id="GO:0160140">
    <property type="term" value="F:23S rRNA pseudouridine(1911/1915/1917) synthase activity"/>
    <property type="evidence" value="ECO:0007669"/>
    <property type="project" value="UniProtKB-EC"/>
</dbReference>
<sequence length="233" mass="26596">MQLQVLYEDNHLIAVNKPAGYLSQGDETGDVTVMDLAKEYIKLRYNKPGDVFLGSIHRLDRPVSGVILFARTSKALSRMTELFRERKVTKKYWAIVAEQPSPIEGTLRGFIYKDAKKNISKLLPKANSNRHQGAKEATLDYRLLGRVGTNVLLEVTPHTGRPHQIRVQLAQQLETPIRGDLKYGFRQANEDGNINLHSRSLEFLHPVKKEQVKIIAETPRQDQLWQLFKGITE</sequence>
<evidence type="ECO:0000259" key="3">
    <source>
        <dbReference type="Pfam" id="PF00849"/>
    </source>
</evidence>
<proteinExistence type="inferred from homology"/>
<dbReference type="SUPFAM" id="SSF55120">
    <property type="entry name" value="Pseudouridine synthase"/>
    <property type="match status" value="1"/>
</dbReference>
<dbReference type="InterPro" id="IPR020103">
    <property type="entry name" value="PsdUridine_synth_cat_dom_sf"/>
</dbReference>
<protein>
    <submittedName>
        <fullName evidence="4">23S rRNA pseudouridine1911/1915/1917 synthase</fullName>
        <ecNumber evidence="4">5.4.99.23</ecNumber>
    </submittedName>
</protein>
<dbReference type="RefSeq" id="WP_183494298.1">
    <property type="nucleotide sequence ID" value="NZ_JACIFF010000001.1"/>
</dbReference>
<dbReference type="EMBL" id="JACIFF010000001">
    <property type="protein sequence ID" value="MBB4078067.1"/>
    <property type="molecule type" value="Genomic_DNA"/>
</dbReference>
<dbReference type="PROSITE" id="PS01129">
    <property type="entry name" value="PSI_RLU"/>
    <property type="match status" value="1"/>
</dbReference>
<feature type="domain" description="Pseudouridine synthase RsuA/RluA-like" evidence="3">
    <location>
        <begin position="11"/>
        <end position="171"/>
    </location>
</feature>
<gene>
    <name evidence="4" type="ORF">GGR28_000668</name>
</gene>
<comment type="caution">
    <text evidence="4">The sequence shown here is derived from an EMBL/GenBank/DDBJ whole genome shotgun (WGS) entry which is preliminary data.</text>
</comment>
<organism evidence="4 5">
    <name type="scientific">Neolewinella aquimaris</name>
    <dbReference type="NCBI Taxonomy" id="1835722"/>
    <lineage>
        <taxon>Bacteria</taxon>
        <taxon>Pseudomonadati</taxon>
        <taxon>Bacteroidota</taxon>
        <taxon>Saprospiria</taxon>
        <taxon>Saprospirales</taxon>
        <taxon>Lewinellaceae</taxon>
        <taxon>Neolewinella</taxon>
    </lineage>
</organism>
<dbReference type="GO" id="GO:0006396">
    <property type="term" value="P:RNA processing"/>
    <property type="evidence" value="ECO:0007669"/>
    <property type="project" value="UniProtKB-ARBA"/>
</dbReference>
<keyword evidence="2 4" id="KW-0413">Isomerase</keyword>
<name>A0A840E4N2_9BACT</name>